<proteinExistence type="predicted"/>
<dbReference type="Gramene" id="Psat06G0226200-T1">
    <property type="protein sequence ID" value="KAI5395993.1"/>
    <property type="gene ID" value="KIW84_062262"/>
</dbReference>
<keyword evidence="2" id="KW-1185">Reference proteome</keyword>
<dbReference type="EMBL" id="JAMSHJ010000006">
    <property type="protein sequence ID" value="KAI5395993.1"/>
    <property type="molecule type" value="Genomic_DNA"/>
</dbReference>
<reference evidence="1 2" key="1">
    <citation type="journal article" date="2022" name="Nat. Genet.">
        <title>Improved pea reference genome and pan-genome highlight genomic features and evolutionary characteristics.</title>
        <authorList>
            <person name="Yang T."/>
            <person name="Liu R."/>
            <person name="Luo Y."/>
            <person name="Hu S."/>
            <person name="Wang D."/>
            <person name="Wang C."/>
            <person name="Pandey M.K."/>
            <person name="Ge S."/>
            <person name="Xu Q."/>
            <person name="Li N."/>
            <person name="Li G."/>
            <person name="Huang Y."/>
            <person name="Saxena R.K."/>
            <person name="Ji Y."/>
            <person name="Li M."/>
            <person name="Yan X."/>
            <person name="He Y."/>
            <person name="Liu Y."/>
            <person name="Wang X."/>
            <person name="Xiang C."/>
            <person name="Varshney R.K."/>
            <person name="Ding H."/>
            <person name="Gao S."/>
            <person name="Zong X."/>
        </authorList>
    </citation>
    <scope>NUCLEOTIDE SEQUENCE [LARGE SCALE GENOMIC DNA]</scope>
    <source>
        <strain evidence="1 2">cv. Zhongwan 6</strain>
    </source>
</reference>
<sequence length="82" mass="9366">MLESWLPEAILNKIACIHPPCGDAGSEMRVSFGEDIDGFSVGRAYRYLMQYDRDHADARTKWALVALCAAFAETWKKTQYMF</sequence>
<protein>
    <submittedName>
        <fullName evidence="1">Uncharacterized protein</fullName>
    </submittedName>
</protein>
<dbReference type="AlphaFoldDB" id="A0A9D5A677"/>
<evidence type="ECO:0000313" key="1">
    <source>
        <dbReference type="EMBL" id="KAI5395993.1"/>
    </source>
</evidence>
<gene>
    <name evidence="1" type="ORF">KIW84_062262</name>
</gene>
<accession>A0A9D5A677</accession>
<dbReference type="Proteomes" id="UP001058974">
    <property type="component" value="Chromosome 6"/>
</dbReference>
<organism evidence="1 2">
    <name type="scientific">Pisum sativum</name>
    <name type="common">Garden pea</name>
    <name type="synonym">Lathyrus oleraceus</name>
    <dbReference type="NCBI Taxonomy" id="3888"/>
    <lineage>
        <taxon>Eukaryota</taxon>
        <taxon>Viridiplantae</taxon>
        <taxon>Streptophyta</taxon>
        <taxon>Embryophyta</taxon>
        <taxon>Tracheophyta</taxon>
        <taxon>Spermatophyta</taxon>
        <taxon>Magnoliopsida</taxon>
        <taxon>eudicotyledons</taxon>
        <taxon>Gunneridae</taxon>
        <taxon>Pentapetalae</taxon>
        <taxon>rosids</taxon>
        <taxon>fabids</taxon>
        <taxon>Fabales</taxon>
        <taxon>Fabaceae</taxon>
        <taxon>Papilionoideae</taxon>
        <taxon>50 kb inversion clade</taxon>
        <taxon>NPAAA clade</taxon>
        <taxon>Hologalegina</taxon>
        <taxon>IRL clade</taxon>
        <taxon>Fabeae</taxon>
        <taxon>Lathyrus</taxon>
    </lineage>
</organism>
<evidence type="ECO:0000313" key="2">
    <source>
        <dbReference type="Proteomes" id="UP001058974"/>
    </source>
</evidence>
<name>A0A9D5A677_PEA</name>
<comment type="caution">
    <text evidence="1">The sequence shown here is derived from an EMBL/GenBank/DDBJ whole genome shotgun (WGS) entry which is preliminary data.</text>
</comment>